<evidence type="ECO:0000313" key="2">
    <source>
        <dbReference type="Proteomes" id="UP000050509"/>
    </source>
</evidence>
<comment type="caution">
    <text evidence="1">The sequence shown here is derived from an EMBL/GenBank/DDBJ whole genome shotgun (WGS) entry which is preliminary data.</text>
</comment>
<reference evidence="1 2" key="1">
    <citation type="submission" date="2015-09" db="EMBL/GenBank/DDBJ databases">
        <title>Draft genome sequence of Kouleothrix aurantiaca JCM 19913.</title>
        <authorList>
            <person name="Hemp J."/>
        </authorList>
    </citation>
    <scope>NUCLEOTIDE SEQUENCE [LARGE SCALE GENOMIC DNA]</scope>
    <source>
        <strain evidence="1 2">COM-B</strain>
    </source>
</reference>
<evidence type="ECO:0000313" key="1">
    <source>
        <dbReference type="EMBL" id="KPV47533.1"/>
    </source>
</evidence>
<dbReference type="GO" id="GO:0052592">
    <property type="term" value="F:oxidoreductase activity, acting on CH or CH2 groups, with an iron-sulfur protein as acceptor"/>
    <property type="evidence" value="ECO:0007669"/>
    <property type="project" value="TreeGrafter"/>
</dbReference>
<proteinExistence type="predicted"/>
<feature type="non-terminal residue" evidence="1">
    <location>
        <position position="102"/>
    </location>
</feature>
<dbReference type="EMBL" id="LJCR01003372">
    <property type="protein sequence ID" value="KPV47533.1"/>
    <property type="molecule type" value="Genomic_DNA"/>
</dbReference>
<dbReference type="InterPro" id="IPR045220">
    <property type="entry name" value="FRHB/FDHB/HCAR-like"/>
</dbReference>
<dbReference type="PANTHER" id="PTHR31332">
    <property type="entry name" value="7-HYDROXYMETHYL CHLOROPHYLL A REDUCTASE, CHLOROPLASTIC"/>
    <property type="match status" value="1"/>
</dbReference>
<dbReference type="PATRIC" id="fig|186479.3.peg.7031"/>
<accession>A0A0N8PQM4</accession>
<name>A0A0N8PQM4_9CHLR</name>
<dbReference type="PANTHER" id="PTHR31332:SF0">
    <property type="entry name" value="7-HYDROXYMETHYL CHLOROPHYLL A REDUCTASE, CHLOROPLASTIC"/>
    <property type="match status" value="1"/>
</dbReference>
<dbReference type="Proteomes" id="UP000050509">
    <property type="component" value="Unassembled WGS sequence"/>
</dbReference>
<dbReference type="AlphaFoldDB" id="A0A0N8PQM4"/>
<gene>
    <name evidence="1" type="ORF">SE17_42310</name>
</gene>
<keyword evidence="2" id="KW-1185">Reference proteome</keyword>
<organism evidence="1 2">
    <name type="scientific">Kouleothrix aurantiaca</name>
    <dbReference type="NCBI Taxonomy" id="186479"/>
    <lineage>
        <taxon>Bacteria</taxon>
        <taxon>Bacillati</taxon>
        <taxon>Chloroflexota</taxon>
        <taxon>Chloroflexia</taxon>
        <taxon>Chloroflexales</taxon>
        <taxon>Roseiflexineae</taxon>
        <taxon>Roseiflexaceae</taxon>
        <taxon>Kouleothrix</taxon>
    </lineage>
</organism>
<sequence length="102" mass="11341">MDGPTKGLQTITLLSQDARLKGRPKLCSDCGFCDTSLRPLMAQSCVFVENRTAELELQMHGRARQTPDEQLFGVYRHMLAARLRPANPRAQWSGIATRLGAL</sequence>
<protein>
    <submittedName>
        <fullName evidence="1">Coenzyme F420 hydrogenase</fullName>
    </submittedName>
</protein>